<dbReference type="EMBL" id="CAJZBQ010000035">
    <property type="protein sequence ID" value="CAG9323854.1"/>
    <property type="molecule type" value="Genomic_DNA"/>
</dbReference>
<dbReference type="GO" id="GO:0003747">
    <property type="term" value="F:translation release factor activity"/>
    <property type="evidence" value="ECO:0007669"/>
    <property type="project" value="InterPro"/>
</dbReference>
<dbReference type="PANTHER" id="PTHR43804">
    <property type="entry name" value="LD18447P"/>
    <property type="match status" value="1"/>
</dbReference>
<protein>
    <recommendedName>
        <fullName evidence="6">Prokaryotic-type class I peptide chain release factors domain-containing protein</fullName>
    </recommendedName>
</protein>
<dbReference type="Gene3D" id="3.30.70.1660">
    <property type="match status" value="1"/>
</dbReference>
<evidence type="ECO:0000313" key="7">
    <source>
        <dbReference type="EMBL" id="CAG9323854.1"/>
    </source>
</evidence>
<gene>
    <name evidence="7" type="ORF">BSTOLATCC_MIC34890</name>
</gene>
<evidence type="ECO:0000256" key="4">
    <source>
        <dbReference type="SAM" id="Coils"/>
    </source>
</evidence>
<evidence type="ECO:0000256" key="5">
    <source>
        <dbReference type="SAM" id="MobiDB-lite"/>
    </source>
</evidence>
<dbReference type="SMART" id="SM00937">
    <property type="entry name" value="PCRF"/>
    <property type="match status" value="1"/>
</dbReference>
<dbReference type="PANTHER" id="PTHR43804:SF7">
    <property type="entry name" value="LD18447P"/>
    <property type="match status" value="1"/>
</dbReference>
<evidence type="ECO:0000256" key="2">
    <source>
        <dbReference type="ARBA" id="ARBA00022481"/>
    </source>
</evidence>
<keyword evidence="8" id="KW-1185">Reference proteome</keyword>
<keyword evidence="2" id="KW-0488">Methylation</keyword>
<feature type="region of interest" description="Disordered" evidence="5">
    <location>
        <begin position="299"/>
        <end position="324"/>
    </location>
</feature>
<proteinExistence type="inferred from homology"/>
<evidence type="ECO:0000259" key="6">
    <source>
        <dbReference type="PROSITE" id="PS00745"/>
    </source>
</evidence>
<keyword evidence="4" id="KW-0175">Coiled coil</keyword>
<dbReference type="FunFam" id="3.30.160.20:FF:000070">
    <property type="entry name" value="Related to MRF1-peptide chain release factor, mitochondrial"/>
    <property type="match status" value="1"/>
</dbReference>
<organism evidence="7 8">
    <name type="scientific">Blepharisma stoltei</name>
    <dbReference type="NCBI Taxonomy" id="1481888"/>
    <lineage>
        <taxon>Eukaryota</taxon>
        <taxon>Sar</taxon>
        <taxon>Alveolata</taxon>
        <taxon>Ciliophora</taxon>
        <taxon>Postciliodesmatophora</taxon>
        <taxon>Heterotrichea</taxon>
        <taxon>Heterotrichida</taxon>
        <taxon>Blepharismidae</taxon>
        <taxon>Blepharisma</taxon>
    </lineage>
</organism>
<dbReference type="InterPro" id="IPR005139">
    <property type="entry name" value="PCRF"/>
</dbReference>
<evidence type="ECO:0000313" key="8">
    <source>
        <dbReference type="Proteomes" id="UP001162131"/>
    </source>
</evidence>
<dbReference type="Proteomes" id="UP001162131">
    <property type="component" value="Unassembled WGS sequence"/>
</dbReference>
<evidence type="ECO:0000256" key="3">
    <source>
        <dbReference type="ARBA" id="ARBA00022917"/>
    </source>
</evidence>
<name>A0AAU9JHF2_9CILI</name>
<dbReference type="GO" id="GO:0005737">
    <property type="term" value="C:cytoplasm"/>
    <property type="evidence" value="ECO:0007669"/>
    <property type="project" value="UniProtKB-ARBA"/>
</dbReference>
<dbReference type="InterPro" id="IPR045853">
    <property type="entry name" value="Pep_chain_release_fac_I_sf"/>
</dbReference>
<evidence type="ECO:0000256" key="1">
    <source>
        <dbReference type="ARBA" id="ARBA00010835"/>
    </source>
</evidence>
<dbReference type="Pfam" id="PF03462">
    <property type="entry name" value="PCRF"/>
    <property type="match status" value="1"/>
</dbReference>
<keyword evidence="3" id="KW-0648">Protein biosynthesis</keyword>
<dbReference type="Pfam" id="PF00472">
    <property type="entry name" value="RF-1"/>
    <property type="match status" value="1"/>
</dbReference>
<dbReference type="InterPro" id="IPR050057">
    <property type="entry name" value="Prokaryotic/Mito_RF"/>
</dbReference>
<accession>A0AAU9JHF2</accession>
<feature type="coiled-coil region" evidence="4">
    <location>
        <begin position="81"/>
        <end position="108"/>
    </location>
</feature>
<dbReference type="SUPFAM" id="SSF75620">
    <property type="entry name" value="Release factor"/>
    <property type="match status" value="1"/>
</dbReference>
<dbReference type="InterPro" id="IPR000352">
    <property type="entry name" value="Pep_chain_release_fac_I"/>
</dbReference>
<dbReference type="AlphaFoldDB" id="A0AAU9JHF2"/>
<sequence length="375" mass="42715">MWQIVRSYSFKPLTLSLLKKLEPYYKQQQLLNDQIMHILTEGKEASQIPRLQIEAASLNDQVNFYTKLKDLTTSIEDLEILAKDETMKEDAQNEINEKVSELEDLEAVAIEILIPKDPDDTSNTLIELRPGVGGSESCLFCDDLLNMYICYAEHHGWDAHTISISRDASTVRGVKEATIKIEGHNSYGRLKYESGVHKVIRIPETEASGRLHSSTASVVVLPEEAPVDFKIDEKDVKIETMRSRGAGGQHVNKTESAIRLTHIPTGITAQCQDERYQHINKEKAWKVLRSRVYALEKQEREQEVQASRKSQKGTGDRSEKIRTYNWPQDRITDHRFGLTMHGIDSMLNGALLDTFIDKAIEVRKNSLIQELIKID</sequence>
<comment type="caution">
    <text evidence="7">The sequence shown here is derived from an EMBL/GenBank/DDBJ whole genome shotgun (WGS) entry which is preliminary data.</text>
</comment>
<reference evidence="7" key="1">
    <citation type="submission" date="2021-09" db="EMBL/GenBank/DDBJ databases">
        <authorList>
            <consortium name="AG Swart"/>
            <person name="Singh M."/>
            <person name="Singh A."/>
            <person name="Seah K."/>
            <person name="Emmerich C."/>
        </authorList>
    </citation>
    <scope>NUCLEOTIDE SEQUENCE</scope>
    <source>
        <strain evidence="7">ATCC30299</strain>
    </source>
</reference>
<dbReference type="Gene3D" id="3.30.160.20">
    <property type="match status" value="1"/>
</dbReference>
<dbReference type="Gene3D" id="6.10.140.1950">
    <property type="match status" value="1"/>
</dbReference>
<dbReference type="PROSITE" id="PS00745">
    <property type="entry name" value="RF_PROK_I"/>
    <property type="match status" value="1"/>
</dbReference>
<feature type="domain" description="Prokaryotic-type class I peptide chain release factors" evidence="6">
    <location>
        <begin position="242"/>
        <end position="258"/>
    </location>
</feature>
<comment type="similarity">
    <text evidence="1">Belongs to the prokaryotic/mitochondrial release factor family.</text>
</comment>